<feature type="region of interest" description="Disordered" evidence="1">
    <location>
        <begin position="1"/>
        <end position="31"/>
    </location>
</feature>
<dbReference type="EMBL" id="NNAY01003062">
    <property type="protein sequence ID" value="OXU20035.1"/>
    <property type="molecule type" value="Genomic_DNA"/>
</dbReference>
<keyword evidence="3" id="KW-1185">Reference proteome</keyword>
<gene>
    <name evidence="2" type="ORF">TSAR_011591</name>
</gene>
<accession>A0A232ENU8</accession>
<reference evidence="2 3" key="1">
    <citation type="journal article" date="2017" name="Curr. Biol.">
        <title>The Evolution of Venom by Co-option of Single-Copy Genes.</title>
        <authorList>
            <person name="Martinson E.O."/>
            <person name="Mrinalini"/>
            <person name="Kelkar Y.D."/>
            <person name="Chang C.H."/>
            <person name="Werren J.H."/>
        </authorList>
    </citation>
    <scope>NUCLEOTIDE SEQUENCE [LARGE SCALE GENOMIC DNA]</scope>
    <source>
        <strain evidence="2 3">Alberta</strain>
        <tissue evidence="2">Whole body</tissue>
    </source>
</reference>
<evidence type="ECO:0000313" key="2">
    <source>
        <dbReference type="EMBL" id="OXU20035.1"/>
    </source>
</evidence>
<protein>
    <submittedName>
        <fullName evidence="2">Uncharacterized protein</fullName>
    </submittedName>
</protein>
<organism evidence="2 3">
    <name type="scientific">Trichomalopsis sarcophagae</name>
    <dbReference type="NCBI Taxonomy" id="543379"/>
    <lineage>
        <taxon>Eukaryota</taxon>
        <taxon>Metazoa</taxon>
        <taxon>Ecdysozoa</taxon>
        <taxon>Arthropoda</taxon>
        <taxon>Hexapoda</taxon>
        <taxon>Insecta</taxon>
        <taxon>Pterygota</taxon>
        <taxon>Neoptera</taxon>
        <taxon>Endopterygota</taxon>
        <taxon>Hymenoptera</taxon>
        <taxon>Apocrita</taxon>
        <taxon>Proctotrupomorpha</taxon>
        <taxon>Chalcidoidea</taxon>
        <taxon>Pteromalidae</taxon>
        <taxon>Pteromalinae</taxon>
        <taxon>Trichomalopsis</taxon>
    </lineage>
</organism>
<comment type="caution">
    <text evidence="2">The sequence shown here is derived from an EMBL/GenBank/DDBJ whole genome shotgun (WGS) entry which is preliminary data.</text>
</comment>
<evidence type="ECO:0000313" key="3">
    <source>
        <dbReference type="Proteomes" id="UP000215335"/>
    </source>
</evidence>
<name>A0A232ENU8_9HYME</name>
<evidence type="ECO:0000256" key="1">
    <source>
        <dbReference type="SAM" id="MobiDB-lite"/>
    </source>
</evidence>
<sequence length="134" mass="15443">MEEDLGEAVERAQNDHDARAEEAEDVPANRDSQRMANVDHLLATCTEPTAAANNILQRLMERAADESENIIEYEQHPCVKRRQRILDVLARPVEPEEMRYTRRSIFLTRENQEIVKLMNLFDVVSKDLLNTPGI</sequence>
<feature type="compositionally biased region" description="Basic and acidic residues" evidence="1">
    <location>
        <begin position="8"/>
        <end position="31"/>
    </location>
</feature>
<dbReference type="Proteomes" id="UP000215335">
    <property type="component" value="Unassembled WGS sequence"/>
</dbReference>
<proteinExistence type="predicted"/>
<dbReference type="AlphaFoldDB" id="A0A232ENU8"/>